<dbReference type="Pfam" id="PF00300">
    <property type="entry name" value="His_Phos_1"/>
    <property type="match status" value="1"/>
</dbReference>
<dbReference type="CDD" id="cd07067">
    <property type="entry name" value="HP_PGM_like"/>
    <property type="match status" value="1"/>
</dbReference>
<dbReference type="PROSITE" id="PS00175">
    <property type="entry name" value="PG_MUTASE"/>
    <property type="match status" value="1"/>
</dbReference>
<dbReference type="InterPro" id="IPR013078">
    <property type="entry name" value="His_Pase_superF_clade-1"/>
</dbReference>
<proteinExistence type="predicted"/>
<dbReference type="PANTHER" id="PTHR48100">
    <property type="entry name" value="BROAD-SPECIFICITY PHOSPHATASE YOR283W-RELATED"/>
    <property type="match status" value="1"/>
</dbReference>
<evidence type="ECO:0000313" key="3">
    <source>
        <dbReference type="Proteomes" id="UP001296993"/>
    </source>
</evidence>
<dbReference type="InterPro" id="IPR050275">
    <property type="entry name" value="PGM_Phosphatase"/>
</dbReference>
<dbReference type="Gene3D" id="3.40.50.1240">
    <property type="entry name" value="Phosphoglycerate mutase-like"/>
    <property type="match status" value="1"/>
</dbReference>
<organism evidence="2 3">
    <name type="scientific">Paeniglutamicibacter kerguelensis</name>
    <dbReference type="NCBI Taxonomy" id="254788"/>
    <lineage>
        <taxon>Bacteria</taxon>
        <taxon>Bacillati</taxon>
        <taxon>Actinomycetota</taxon>
        <taxon>Actinomycetes</taxon>
        <taxon>Micrococcales</taxon>
        <taxon>Micrococcaceae</taxon>
        <taxon>Paeniglutamicibacter</taxon>
    </lineage>
</organism>
<dbReference type="SUPFAM" id="SSF53254">
    <property type="entry name" value="Phosphoglycerate mutase-like"/>
    <property type="match status" value="1"/>
</dbReference>
<keyword evidence="2" id="KW-0413">Isomerase</keyword>
<dbReference type="InterPro" id="IPR029033">
    <property type="entry name" value="His_PPase_superfam"/>
</dbReference>
<protein>
    <submittedName>
        <fullName evidence="2">Phosphoglycerate mutase</fullName>
        <ecNumber evidence="2">5.4.2.12</ecNumber>
    </submittedName>
</protein>
<accession>A0ABS4X8I5</accession>
<evidence type="ECO:0000313" key="2">
    <source>
        <dbReference type="EMBL" id="MBP2384693.1"/>
    </source>
</evidence>
<dbReference type="Proteomes" id="UP001296993">
    <property type="component" value="Unassembled WGS sequence"/>
</dbReference>
<dbReference type="EMBL" id="JAGIOF010000001">
    <property type="protein sequence ID" value="MBP2384693.1"/>
    <property type="molecule type" value="Genomic_DNA"/>
</dbReference>
<dbReference type="InterPro" id="IPR001345">
    <property type="entry name" value="PG/BPGM_mutase_AS"/>
</dbReference>
<dbReference type="RefSeq" id="WP_209995370.1">
    <property type="nucleotide sequence ID" value="NZ_BAAAJY010000006.1"/>
</dbReference>
<reference evidence="2 3" key="1">
    <citation type="submission" date="2021-03" db="EMBL/GenBank/DDBJ databases">
        <title>Sequencing the genomes of 1000 actinobacteria strains.</title>
        <authorList>
            <person name="Klenk H.-P."/>
        </authorList>
    </citation>
    <scope>NUCLEOTIDE SEQUENCE [LARGE SCALE GENOMIC DNA]</scope>
    <source>
        <strain evidence="2 3">DSM 15797</strain>
    </source>
</reference>
<feature type="region of interest" description="Disordered" evidence="1">
    <location>
        <begin position="194"/>
        <end position="214"/>
    </location>
</feature>
<evidence type="ECO:0000256" key="1">
    <source>
        <dbReference type="SAM" id="MobiDB-lite"/>
    </source>
</evidence>
<dbReference type="PANTHER" id="PTHR48100:SF58">
    <property type="entry name" value="PE-PGRS FAMILY PROTEIN PE_PGRS11"/>
    <property type="match status" value="1"/>
</dbReference>
<sequence length="214" mass="22966">MRLLLIRHGETASNVVQALDTAAPGAPLNEVGVAQAEKLAEQLAMEELDAVYSSPLIRAKMTATPLATTRGLLLAEYAGLREISAGELEMRTDMDAQLAYRDVFFRWLQGDLLAKIPGGEDGRTALERFSAVIERASADGTESLAVVSHGAMLMTWLASRKSNFDLSLLRHAPLQNTGVAVLESGPVDRWTVHSWQGQPLSSGSGGANRRAARG</sequence>
<dbReference type="GO" id="GO:0004619">
    <property type="term" value="F:phosphoglycerate mutase activity"/>
    <property type="evidence" value="ECO:0007669"/>
    <property type="project" value="UniProtKB-EC"/>
</dbReference>
<gene>
    <name evidence="2" type="ORF">JOF47_000204</name>
</gene>
<name>A0ABS4X8I5_9MICC</name>
<comment type="caution">
    <text evidence="2">The sequence shown here is derived from an EMBL/GenBank/DDBJ whole genome shotgun (WGS) entry which is preliminary data.</text>
</comment>
<keyword evidence="3" id="KW-1185">Reference proteome</keyword>
<dbReference type="SMART" id="SM00855">
    <property type="entry name" value="PGAM"/>
    <property type="match status" value="1"/>
</dbReference>
<dbReference type="EC" id="5.4.2.12" evidence="2"/>